<comment type="subcellular location">
    <subcellularLocation>
        <location evidence="1">Cell membrane</location>
        <topology evidence="1">Multi-pass membrane protein</topology>
    </subcellularLocation>
</comment>
<feature type="transmembrane region" description="Helical" evidence="6">
    <location>
        <begin position="37"/>
        <end position="58"/>
    </location>
</feature>
<evidence type="ECO:0000256" key="3">
    <source>
        <dbReference type="ARBA" id="ARBA00022692"/>
    </source>
</evidence>
<evidence type="ECO:0000256" key="2">
    <source>
        <dbReference type="ARBA" id="ARBA00022475"/>
    </source>
</evidence>
<sequence>MNSKLSKALKIILPLLLGVFLIWYSIASATEEEKKELAHYISNADLSWVVLSIVLGLISHLSRAYRWNFLLKPIGYSVSLQNSFMAIMAGYLANLGIPRSGELIRAGIITTYEEVPFKKSFGTIISERVVDLLMLCLIILITLLFESEQLLSYLGSKLANPLITVLILISAILAGIFLLRLLKKSENRLVIKIRNFGEGLLEGVKSIYQLKKKWPFIIHTLLIWALYVLMFYVVKYTVPGGAEIGIGIILVTFVAGSLAISLTNGGIGVFPLAIAVVLQLYDIDKSIGLAYGWILWGSQTAITILFGALSFLLLPLLNRVK</sequence>
<evidence type="ECO:0000256" key="6">
    <source>
        <dbReference type="SAM" id="Phobius"/>
    </source>
</evidence>
<organism evidence="7 8">
    <name type="scientific">Aquimarina brevivitae</name>
    <dbReference type="NCBI Taxonomy" id="323412"/>
    <lineage>
        <taxon>Bacteria</taxon>
        <taxon>Pseudomonadati</taxon>
        <taxon>Bacteroidota</taxon>
        <taxon>Flavobacteriia</taxon>
        <taxon>Flavobacteriales</taxon>
        <taxon>Flavobacteriaceae</taxon>
        <taxon>Aquimarina</taxon>
    </lineage>
</organism>
<feature type="transmembrane region" description="Helical" evidence="6">
    <location>
        <begin position="293"/>
        <end position="317"/>
    </location>
</feature>
<feature type="transmembrane region" description="Helical" evidence="6">
    <location>
        <begin position="240"/>
        <end position="260"/>
    </location>
</feature>
<feature type="transmembrane region" description="Helical" evidence="6">
    <location>
        <begin position="158"/>
        <end position="182"/>
    </location>
</feature>
<keyword evidence="8" id="KW-1185">Reference proteome</keyword>
<evidence type="ECO:0000256" key="1">
    <source>
        <dbReference type="ARBA" id="ARBA00004651"/>
    </source>
</evidence>
<dbReference type="PANTHER" id="PTHR39087">
    <property type="entry name" value="UPF0104 MEMBRANE PROTEIN MJ1595"/>
    <property type="match status" value="1"/>
</dbReference>
<keyword evidence="3 6" id="KW-0812">Transmembrane</keyword>
<dbReference type="Pfam" id="PF03706">
    <property type="entry name" value="LPG_synthase_TM"/>
    <property type="match status" value="1"/>
</dbReference>
<dbReference type="Proteomes" id="UP000292262">
    <property type="component" value="Unassembled WGS sequence"/>
</dbReference>
<dbReference type="OrthoDB" id="9812094at2"/>
<dbReference type="GO" id="GO:0005886">
    <property type="term" value="C:plasma membrane"/>
    <property type="evidence" value="ECO:0007669"/>
    <property type="project" value="UniProtKB-SubCell"/>
</dbReference>
<feature type="transmembrane region" description="Helical" evidence="6">
    <location>
        <begin position="129"/>
        <end position="146"/>
    </location>
</feature>
<feature type="transmembrane region" description="Helical" evidence="6">
    <location>
        <begin position="214"/>
        <end position="234"/>
    </location>
</feature>
<evidence type="ECO:0000256" key="4">
    <source>
        <dbReference type="ARBA" id="ARBA00022989"/>
    </source>
</evidence>
<keyword evidence="2" id="KW-1003">Cell membrane</keyword>
<keyword evidence="4 6" id="KW-1133">Transmembrane helix</keyword>
<protein>
    <recommendedName>
        <fullName evidence="9">Lysylphosphatidylglycerol synthase-like protein</fullName>
    </recommendedName>
</protein>
<accession>A0A4Q7PFY0</accession>
<evidence type="ECO:0000313" key="8">
    <source>
        <dbReference type="Proteomes" id="UP000292262"/>
    </source>
</evidence>
<dbReference type="PANTHER" id="PTHR39087:SF2">
    <property type="entry name" value="UPF0104 MEMBRANE PROTEIN MJ1595"/>
    <property type="match status" value="1"/>
</dbReference>
<dbReference type="EMBL" id="SGXE01000001">
    <property type="protein sequence ID" value="RZS99386.1"/>
    <property type="molecule type" value="Genomic_DNA"/>
</dbReference>
<proteinExistence type="predicted"/>
<name>A0A4Q7PFY0_9FLAO</name>
<dbReference type="AlphaFoldDB" id="A0A4Q7PFY0"/>
<evidence type="ECO:0008006" key="9">
    <source>
        <dbReference type="Google" id="ProtNLM"/>
    </source>
</evidence>
<evidence type="ECO:0000256" key="5">
    <source>
        <dbReference type="ARBA" id="ARBA00023136"/>
    </source>
</evidence>
<gene>
    <name evidence="7" type="ORF">EV197_0596</name>
</gene>
<dbReference type="InterPro" id="IPR022791">
    <property type="entry name" value="L-PG_synthase/AglD"/>
</dbReference>
<dbReference type="NCBIfam" id="TIGR00374">
    <property type="entry name" value="flippase-like domain"/>
    <property type="match status" value="1"/>
</dbReference>
<keyword evidence="5 6" id="KW-0472">Membrane</keyword>
<reference evidence="7 8" key="1">
    <citation type="submission" date="2019-02" db="EMBL/GenBank/DDBJ databases">
        <title>Genomic Encyclopedia of Type Strains, Phase IV (KMG-IV): sequencing the most valuable type-strain genomes for metagenomic binning, comparative biology and taxonomic classification.</title>
        <authorList>
            <person name="Goeker M."/>
        </authorList>
    </citation>
    <scope>NUCLEOTIDE SEQUENCE [LARGE SCALE GENOMIC DNA]</scope>
    <source>
        <strain evidence="7 8">DSM 17196</strain>
    </source>
</reference>
<comment type="caution">
    <text evidence="7">The sequence shown here is derived from an EMBL/GenBank/DDBJ whole genome shotgun (WGS) entry which is preliminary data.</text>
</comment>
<evidence type="ECO:0000313" key="7">
    <source>
        <dbReference type="EMBL" id="RZS99386.1"/>
    </source>
</evidence>
<dbReference type="RefSeq" id="WP_130285231.1">
    <property type="nucleotide sequence ID" value="NZ_SGXE01000001.1"/>
</dbReference>